<organism evidence="4 5">
    <name type="scientific">Streptomyces beijiangensis</name>
    <dbReference type="NCBI Taxonomy" id="163361"/>
    <lineage>
        <taxon>Bacteria</taxon>
        <taxon>Bacillati</taxon>
        <taxon>Actinomycetota</taxon>
        <taxon>Actinomycetes</taxon>
        <taxon>Kitasatosporales</taxon>
        <taxon>Streptomycetaceae</taxon>
        <taxon>Streptomyces</taxon>
    </lineage>
</organism>
<name>A0A939F930_9ACTN</name>
<feature type="domain" description="Lipid/polyisoprenoid-binding YceI-like" evidence="3">
    <location>
        <begin position="23"/>
        <end position="101"/>
    </location>
</feature>
<dbReference type="PANTHER" id="PTHR34406:SF1">
    <property type="entry name" value="PROTEIN YCEI"/>
    <property type="match status" value="1"/>
</dbReference>
<gene>
    <name evidence="4" type="ORF">J0695_15490</name>
</gene>
<evidence type="ECO:0000259" key="3">
    <source>
        <dbReference type="Pfam" id="PF04264"/>
    </source>
</evidence>
<keyword evidence="5" id="KW-1185">Reference proteome</keyword>
<evidence type="ECO:0000256" key="2">
    <source>
        <dbReference type="SAM" id="MobiDB-lite"/>
    </source>
</evidence>
<protein>
    <submittedName>
        <fullName evidence="4">YceI family protein</fullName>
    </submittedName>
</protein>
<dbReference type="Gene3D" id="2.40.128.110">
    <property type="entry name" value="Lipid/polyisoprenoid-binding, YceI-like"/>
    <property type="match status" value="1"/>
</dbReference>
<dbReference type="InterPro" id="IPR036761">
    <property type="entry name" value="TTHA0802/YceI-like_sf"/>
</dbReference>
<dbReference type="PANTHER" id="PTHR34406">
    <property type="entry name" value="PROTEIN YCEI"/>
    <property type="match status" value="1"/>
</dbReference>
<proteinExistence type="inferred from homology"/>
<accession>A0A939F930</accession>
<dbReference type="Proteomes" id="UP000664167">
    <property type="component" value="Unassembled WGS sequence"/>
</dbReference>
<comment type="similarity">
    <text evidence="1">Belongs to the UPF0312 family.</text>
</comment>
<feature type="region of interest" description="Disordered" evidence="2">
    <location>
        <begin position="101"/>
        <end position="138"/>
    </location>
</feature>
<dbReference type="Pfam" id="PF04264">
    <property type="entry name" value="YceI"/>
    <property type="match status" value="1"/>
</dbReference>
<dbReference type="SUPFAM" id="SSF101874">
    <property type="entry name" value="YceI-like"/>
    <property type="match status" value="1"/>
</dbReference>
<dbReference type="AlphaFoldDB" id="A0A939F930"/>
<comment type="caution">
    <text evidence="4">The sequence shown here is derived from an EMBL/GenBank/DDBJ whole genome shotgun (WGS) entry which is preliminary data.</text>
</comment>
<evidence type="ECO:0000313" key="4">
    <source>
        <dbReference type="EMBL" id="MBO0513192.1"/>
    </source>
</evidence>
<evidence type="ECO:0000256" key="1">
    <source>
        <dbReference type="ARBA" id="ARBA00008812"/>
    </source>
</evidence>
<dbReference type="InterPro" id="IPR007372">
    <property type="entry name" value="Lipid/polyisoprenoid-bd_YceI"/>
</dbReference>
<dbReference type="EMBL" id="JAFLRJ010000142">
    <property type="protein sequence ID" value="MBO0513192.1"/>
    <property type="molecule type" value="Genomic_DNA"/>
</dbReference>
<dbReference type="RefSeq" id="WP_206962619.1">
    <property type="nucleotide sequence ID" value="NZ_BAAAJJ010000016.1"/>
</dbReference>
<sequence length="138" mass="14503">MATHATDPVPPSIRLTDVEAGSWTLDAARSSIGIRNKSMWSLATVTGAFTGFSGTGGIAPDGTVSGTLTIEAASIRTKQSRLAADLRSADFFDVGTYPTFRTRQGWSKGSPLSLSPPASPASALHRTPFRPPVGWRDA</sequence>
<feature type="compositionally biased region" description="Low complexity" evidence="2">
    <location>
        <begin position="110"/>
        <end position="124"/>
    </location>
</feature>
<evidence type="ECO:0000313" key="5">
    <source>
        <dbReference type="Proteomes" id="UP000664167"/>
    </source>
</evidence>
<reference evidence="4" key="1">
    <citation type="submission" date="2021-03" db="EMBL/GenBank/DDBJ databases">
        <title>Streptomyces poriferae sp. nov., a novel marine sponge-derived Actinobacteria species with anti-MRSA activity.</title>
        <authorList>
            <person name="Sandoval-Powers M."/>
            <person name="Kralova S."/>
            <person name="Nguyen G.-S."/>
            <person name="Fawwal D."/>
            <person name="Degnes K."/>
            <person name="Klinkenberg G."/>
            <person name="Sletta H."/>
            <person name="Wentzel A."/>
            <person name="Liles M.R."/>
        </authorList>
    </citation>
    <scope>NUCLEOTIDE SEQUENCE</scope>
    <source>
        <strain evidence="4">DSM 41794</strain>
    </source>
</reference>